<keyword evidence="1" id="KW-0472">Membrane</keyword>
<evidence type="ECO:0000313" key="3">
    <source>
        <dbReference type="Proteomes" id="UP000247540"/>
    </source>
</evidence>
<accession>A0A318SGK7</accession>
<sequence length="175" mass="19053">MTAAHATDTLAPLGEHFGPPPFGFAPAGGTLESPAFSPAFRLLAGTIVGGCCVWVARLWLVGALQPGSGLVWVGAGLAMMLWTLWHLLTSRTRLSAEGLYQRWVWDKAMPLRELALCKLIRVPGLDWLIAPRLYARTLTGRFTVFYAASPAMLAEFARLRDELQTFRRGGGGTKV</sequence>
<reference evidence="2 3" key="1">
    <citation type="submission" date="2018-06" db="EMBL/GenBank/DDBJ databases">
        <title>Genomic Encyclopedia of Type Strains, Phase III (KMG-III): the genomes of soil and plant-associated and newly described type strains.</title>
        <authorList>
            <person name="Whitman W."/>
        </authorList>
    </citation>
    <scope>NUCLEOTIDE SEQUENCE [LARGE SCALE GENOMIC DNA]</scope>
    <source>
        <strain evidence="2 3">CECT 7646</strain>
    </source>
</reference>
<feature type="transmembrane region" description="Helical" evidence="1">
    <location>
        <begin position="42"/>
        <end position="64"/>
    </location>
</feature>
<dbReference type="AlphaFoldDB" id="A0A318SGK7"/>
<organism evidence="2 3">
    <name type="scientific">Xylophilus ampelinus</name>
    <dbReference type="NCBI Taxonomy" id="54067"/>
    <lineage>
        <taxon>Bacteria</taxon>
        <taxon>Pseudomonadati</taxon>
        <taxon>Pseudomonadota</taxon>
        <taxon>Betaproteobacteria</taxon>
        <taxon>Burkholderiales</taxon>
        <taxon>Xylophilus</taxon>
    </lineage>
</organism>
<keyword evidence="3" id="KW-1185">Reference proteome</keyword>
<comment type="caution">
    <text evidence="2">The sequence shown here is derived from an EMBL/GenBank/DDBJ whole genome shotgun (WGS) entry which is preliminary data.</text>
</comment>
<dbReference type="RefSeq" id="WP_233504416.1">
    <property type="nucleotide sequence ID" value="NZ_JAMOFZ010000015.1"/>
</dbReference>
<dbReference type="EMBL" id="QJTC01000015">
    <property type="protein sequence ID" value="PYE76140.1"/>
    <property type="molecule type" value="Genomic_DNA"/>
</dbReference>
<proteinExistence type="predicted"/>
<name>A0A318SGK7_9BURK</name>
<gene>
    <name evidence="2" type="ORF">DFQ15_1157</name>
</gene>
<protein>
    <recommendedName>
        <fullName evidence="4">PH (Pleckstrin Homology) domain-containing protein</fullName>
    </recommendedName>
</protein>
<keyword evidence="1" id="KW-0812">Transmembrane</keyword>
<evidence type="ECO:0000256" key="1">
    <source>
        <dbReference type="SAM" id="Phobius"/>
    </source>
</evidence>
<evidence type="ECO:0000313" key="2">
    <source>
        <dbReference type="EMBL" id="PYE76140.1"/>
    </source>
</evidence>
<keyword evidence="1" id="KW-1133">Transmembrane helix</keyword>
<dbReference type="Proteomes" id="UP000247540">
    <property type="component" value="Unassembled WGS sequence"/>
</dbReference>
<evidence type="ECO:0008006" key="4">
    <source>
        <dbReference type="Google" id="ProtNLM"/>
    </source>
</evidence>
<feature type="transmembrane region" description="Helical" evidence="1">
    <location>
        <begin position="70"/>
        <end position="88"/>
    </location>
</feature>